<keyword evidence="3" id="KW-0969">Cilium</keyword>
<evidence type="ECO:0000256" key="2">
    <source>
        <dbReference type="ARBA" id="ARBA00022490"/>
    </source>
</evidence>
<name>A0AAW0X4W1_CHEQU</name>
<dbReference type="AlphaFoldDB" id="A0AAW0X4W1"/>
<proteinExistence type="inferred from homology"/>
<dbReference type="GO" id="GO:0060271">
    <property type="term" value="P:cilium assembly"/>
    <property type="evidence" value="ECO:0007669"/>
    <property type="project" value="UniProtKB-UniRule"/>
</dbReference>
<evidence type="ECO:0000256" key="4">
    <source>
        <dbReference type="SAM" id="Coils"/>
    </source>
</evidence>
<sequence>MECLTLRERRREADLVHDQPEIELHQEVKVLERSRAQLEKVLLEAVSHLRVLHDAKQRLQDDLKDKRAALEVDKRQEALTEHSSQISFKPDPLRVP</sequence>
<dbReference type="GO" id="GO:0015630">
    <property type="term" value="C:microtubule cytoskeleton"/>
    <property type="evidence" value="ECO:0007669"/>
    <property type="project" value="UniProtKB-UniRule"/>
</dbReference>
<feature type="coiled-coil region" evidence="4">
    <location>
        <begin position="49"/>
        <end position="76"/>
    </location>
</feature>
<dbReference type="GO" id="GO:0060294">
    <property type="term" value="P:cilium movement involved in cell motility"/>
    <property type="evidence" value="ECO:0007669"/>
    <property type="project" value="UniProtKB-UniRule"/>
</dbReference>
<evidence type="ECO:0000313" key="5">
    <source>
        <dbReference type="EMBL" id="KAK8738967.1"/>
    </source>
</evidence>
<feature type="non-terminal residue" evidence="5">
    <location>
        <position position="96"/>
    </location>
</feature>
<protein>
    <recommendedName>
        <fullName evidence="3">Tektin</fullName>
    </recommendedName>
</protein>
<dbReference type="InterPro" id="IPR000435">
    <property type="entry name" value="Tektins"/>
</dbReference>
<dbReference type="InterPro" id="IPR048256">
    <property type="entry name" value="Tektin-like"/>
</dbReference>
<comment type="caution">
    <text evidence="5">The sequence shown here is derived from an EMBL/GenBank/DDBJ whole genome shotgun (WGS) entry which is preliminary data.</text>
</comment>
<dbReference type="GO" id="GO:0005930">
    <property type="term" value="C:axoneme"/>
    <property type="evidence" value="ECO:0007669"/>
    <property type="project" value="UniProtKB-SubCell"/>
</dbReference>
<dbReference type="Pfam" id="PF03148">
    <property type="entry name" value="Tektin"/>
    <property type="match status" value="1"/>
</dbReference>
<dbReference type="EMBL" id="JARKIK010000038">
    <property type="protein sequence ID" value="KAK8738967.1"/>
    <property type="molecule type" value="Genomic_DNA"/>
</dbReference>
<accession>A0AAW0X4W1</accession>
<keyword evidence="3" id="KW-0966">Cell projection</keyword>
<dbReference type="GO" id="GO:0005634">
    <property type="term" value="C:nucleus"/>
    <property type="evidence" value="ECO:0007669"/>
    <property type="project" value="TreeGrafter"/>
</dbReference>
<keyword evidence="2" id="KW-0963">Cytoplasm</keyword>
<keyword evidence="6" id="KW-1185">Reference proteome</keyword>
<keyword evidence="3" id="KW-0282">Flagellum</keyword>
<evidence type="ECO:0000256" key="1">
    <source>
        <dbReference type="ARBA" id="ARBA00007209"/>
    </source>
</evidence>
<keyword evidence="4" id="KW-0175">Coiled coil</keyword>
<evidence type="ECO:0000256" key="3">
    <source>
        <dbReference type="RuleBase" id="RU367040"/>
    </source>
</evidence>
<dbReference type="PANTHER" id="PTHR19960">
    <property type="entry name" value="TEKTIN"/>
    <property type="match status" value="1"/>
</dbReference>
<organism evidence="5 6">
    <name type="scientific">Cherax quadricarinatus</name>
    <name type="common">Australian red claw crayfish</name>
    <dbReference type="NCBI Taxonomy" id="27406"/>
    <lineage>
        <taxon>Eukaryota</taxon>
        <taxon>Metazoa</taxon>
        <taxon>Ecdysozoa</taxon>
        <taxon>Arthropoda</taxon>
        <taxon>Crustacea</taxon>
        <taxon>Multicrustacea</taxon>
        <taxon>Malacostraca</taxon>
        <taxon>Eumalacostraca</taxon>
        <taxon>Eucarida</taxon>
        <taxon>Decapoda</taxon>
        <taxon>Pleocyemata</taxon>
        <taxon>Astacidea</taxon>
        <taxon>Parastacoidea</taxon>
        <taxon>Parastacidae</taxon>
        <taxon>Cherax</taxon>
    </lineage>
</organism>
<comment type="subcellular location">
    <subcellularLocation>
        <location evidence="3">Cytoplasm</location>
        <location evidence="3">Cytoskeleton</location>
        <location evidence="3">Cilium axoneme</location>
    </subcellularLocation>
</comment>
<dbReference type="PANTHER" id="PTHR19960:SF7">
    <property type="entry name" value="TEKTIN"/>
    <property type="match status" value="1"/>
</dbReference>
<dbReference type="Proteomes" id="UP001445076">
    <property type="component" value="Unassembled WGS sequence"/>
</dbReference>
<reference evidence="5 6" key="1">
    <citation type="journal article" date="2024" name="BMC Genomics">
        <title>Genome assembly of redclaw crayfish (Cherax quadricarinatus) provides insights into its immune adaptation and hypoxia tolerance.</title>
        <authorList>
            <person name="Liu Z."/>
            <person name="Zheng J."/>
            <person name="Li H."/>
            <person name="Fang K."/>
            <person name="Wang S."/>
            <person name="He J."/>
            <person name="Zhou D."/>
            <person name="Weng S."/>
            <person name="Chi M."/>
            <person name="Gu Z."/>
            <person name="He J."/>
            <person name="Li F."/>
            <person name="Wang M."/>
        </authorList>
    </citation>
    <scope>NUCLEOTIDE SEQUENCE [LARGE SCALE GENOMIC DNA]</scope>
    <source>
        <strain evidence="5">ZL_2023a</strain>
    </source>
</reference>
<gene>
    <name evidence="5" type="ORF">OTU49_003765</name>
</gene>
<comment type="similarity">
    <text evidence="1 3">Belongs to the tektin family.</text>
</comment>
<evidence type="ECO:0000313" key="6">
    <source>
        <dbReference type="Proteomes" id="UP001445076"/>
    </source>
</evidence>